<sequence length="195" mass="23045" precursor="true">MCLNKKQFIKIFLILFFMILIGWSLKKNHNFKNIFYIHKSAPEPTYITTHLQMLIYSQNGDLSNKINANQAKYYSHNKIICFIQPIVKTYDEKNNPSWRIRADQAQLTHDKILYLYGNILIKSLSHNTQIKKIHMNNAKINLITQDIISEDHIILYGHTFHATSMKLHGNLRKKTIELTDQVKSFYNTDNQKLYD</sequence>
<evidence type="ECO:0000256" key="1">
    <source>
        <dbReference type="ARBA" id="ARBA00022475"/>
    </source>
</evidence>
<organism evidence="8 9">
    <name type="scientific">Candidatus Erwinia haradaeae</name>
    <dbReference type="NCBI Taxonomy" id="1922217"/>
    <lineage>
        <taxon>Bacteria</taxon>
        <taxon>Pseudomonadati</taxon>
        <taxon>Pseudomonadota</taxon>
        <taxon>Gammaproteobacteria</taxon>
        <taxon>Enterobacterales</taxon>
        <taxon>Erwiniaceae</taxon>
        <taxon>Erwinia</taxon>
    </lineage>
</organism>
<evidence type="ECO:0000256" key="3">
    <source>
        <dbReference type="ARBA" id="ARBA00022692"/>
    </source>
</evidence>
<protein>
    <recommendedName>
        <fullName evidence="6 7">Lipopolysaccharide export system protein LptC</fullName>
    </recommendedName>
</protein>
<keyword evidence="1 6" id="KW-1003">Cell membrane</keyword>
<gene>
    <name evidence="6 8" type="primary">lptC</name>
    <name evidence="8" type="ORF">ERCICUMA2628_641</name>
</gene>
<comment type="similarity">
    <text evidence="6 7">Belongs to the LptC family.</text>
</comment>
<dbReference type="PANTHER" id="PTHR37481">
    <property type="entry name" value="LIPOPOLYSACCHARIDE EXPORT SYSTEM PROTEIN LPTC"/>
    <property type="match status" value="1"/>
</dbReference>
<dbReference type="RefSeq" id="WP_269472389.1">
    <property type="nucleotide sequence ID" value="NZ_LR217703.1"/>
</dbReference>
<dbReference type="NCBIfam" id="TIGR04409">
    <property type="entry name" value="LptC_YrbK"/>
    <property type="match status" value="1"/>
</dbReference>
<dbReference type="Pfam" id="PF06835">
    <property type="entry name" value="LptC"/>
    <property type="match status" value="1"/>
</dbReference>
<dbReference type="PIRSF" id="PIRSF028513">
    <property type="entry name" value="LptC"/>
    <property type="match status" value="1"/>
</dbReference>
<dbReference type="GO" id="GO:0015221">
    <property type="term" value="F:lipopolysaccharide transmembrane transporter activity"/>
    <property type="evidence" value="ECO:0007669"/>
    <property type="project" value="InterPro"/>
</dbReference>
<dbReference type="InterPro" id="IPR010664">
    <property type="entry name" value="LipoPS_assembly_LptC-rel"/>
</dbReference>
<reference evidence="8 9" key="1">
    <citation type="submission" date="2019-02" db="EMBL/GenBank/DDBJ databases">
        <authorList>
            <person name="Manzano-Marin A."/>
            <person name="Manzano-Marin A."/>
        </authorList>
    </citation>
    <scope>NUCLEOTIDE SEQUENCE [LARGE SCALE GENOMIC DNA]</scope>
    <source>
        <strain evidence="8 9">ErCicuneomaculata</strain>
    </source>
</reference>
<keyword evidence="4 6" id="KW-1133">Transmembrane helix</keyword>
<name>A0A451D3P1_9GAMM</name>
<comment type="function">
    <text evidence="7">Required for the translocation of lipopolysaccharide (LPS) from the inner membrane to the outer membrane.</text>
</comment>
<dbReference type="Gene3D" id="2.60.450.10">
    <property type="entry name" value="Lipopolysaccharide (LPS) transport protein A like domain"/>
    <property type="match status" value="1"/>
</dbReference>
<dbReference type="InterPro" id="IPR026265">
    <property type="entry name" value="LptC"/>
</dbReference>
<dbReference type="InterPro" id="IPR052363">
    <property type="entry name" value="LPS_export_LptC"/>
</dbReference>
<dbReference type="AlphaFoldDB" id="A0A451D3P1"/>
<dbReference type="Proteomes" id="UP000294412">
    <property type="component" value="Chromosome"/>
</dbReference>
<keyword evidence="3 6" id="KW-0812">Transmembrane</keyword>
<proteinExistence type="inferred from homology"/>
<evidence type="ECO:0000256" key="7">
    <source>
        <dbReference type="PIRNR" id="PIRNR028513"/>
    </source>
</evidence>
<evidence type="ECO:0000256" key="6">
    <source>
        <dbReference type="HAMAP-Rule" id="MF_01915"/>
    </source>
</evidence>
<feature type="transmembrane region" description="Helical" evidence="6">
    <location>
        <begin position="7"/>
        <end position="25"/>
    </location>
</feature>
<dbReference type="EMBL" id="LR217703">
    <property type="protein sequence ID" value="VFP80292.1"/>
    <property type="molecule type" value="Genomic_DNA"/>
</dbReference>
<evidence type="ECO:0000256" key="4">
    <source>
        <dbReference type="ARBA" id="ARBA00022989"/>
    </source>
</evidence>
<evidence type="ECO:0000256" key="2">
    <source>
        <dbReference type="ARBA" id="ARBA00022519"/>
    </source>
</evidence>
<evidence type="ECO:0000313" key="8">
    <source>
        <dbReference type="EMBL" id="VFP80292.1"/>
    </source>
</evidence>
<dbReference type="GO" id="GO:0030288">
    <property type="term" value="C:outer membrane-bounded periplasmic space"/>
    <property type="evidence" value="ECO:0007669"/>
    <property type="project" value="TreeGrafter"/>
</dbReference>
<comment type="function">
    <text evidence="6">Involved in the assembly of lipopolysaccharide (LPS). Required for the translocation of LPS from the inner membrane to the outer membrane. Facilitates the transfer of LPS from the inner membrane to the periplasmic protein LptA. Could be a docking site for LptA.</text>
</comment>
<dbReference type="GO" id="GO:0005886">
    <property type="term" value="C:plasma membrane"/>
    <property type="evidence" value="ECO:0007669"/>
    <property type="project" value="UniProtKB-SubCell"/>
</dbReference>
<keyword evidence="2 6" id="KW-0997">Cell inner membrane</keyword>
<keyword evidence="5 6" id="KW-0472">Membrane</keyword>
<evidence type="ECO:0000256" key="5">
    <source>
        <dbReference type="ARBA" id="ARBA00023136"/>
    </source>
</evidence>
<comment type="subunit">
    <text evidence="6">Component of the lipopolysaccharide transport and assembly complex. Interacts with LptA and the LptBFG transporter complex.</text>
</comment>
<accession>A0A451D3P1</accession>
<dbReference type="HAMAP" id="MF_01915">
    <property type="entry name" value="LPS_assembly_LptC"/>
    <property type="match status" value="1"/>
</dbReference>
<dbReference type="GO" id="GO:0017089">
    <property type="term" value="F:glycolipid transfer activity"/>
    <property type="evidence" value="ECO:0007669"/>
    <property type="project" value="TreeGrafter"/>
</dbReference>
<dbReference type="PANTHER" id="PTHR37481:SF1">
    <property type="entry name" value="LIPOPOLYSACCHARIDE EXPORT SYSTEM PROTEIN LPTC"/>
    <property type="match status" value="1"/>
</dbReference>
<dbReference type="GO" id="GO:0043165">
    <property type="term" value="P:Gram-negative-bacterium-type cell outer membrane assembly"/>
    <property type="evidence" value="ECO:0007669"/>
    <property type="project" value="UniProtKB-UniRule"/>
</dbReference>
<evidence type="ECO:0000313" key="9">
    <source>
        <dbReference type="Proteomes" id="UP000294412"/>
    </source>
</evidence>
<comment type="subcellular location">
    <subcellularLocation>
        <location evidence="6">Cell inner membrane</location>
        <topology evidence="6">Single-pass membrane protein</topology>
    </subcellularLocation>
</comment>